<name>A0A8S9TC81_9CYAN</name>
<gene>
    <name evidence="1" type="ORF">DA73_0400029770</name>
</gene>
<reference evidence="1" key="2">
    <citation type="submission" date="2019-11" db="EMBL/GenBank/DDBJ databases">
        <title>Improved Assembly of Tolypothrix boutellei genome.</title>
        <authorList>
            <person name="Sarangi A.N."/>
            <person name="Mukherjee M."/>
            <person name="Ghosh S."/>
            <person name="Singh D."/>
            <person name="Das A."/>
            <person name="Kant S."/>
            <person name="Prusty A."/>
            <person name="Tripathy S."/>
        </authorList>
    </citation>
    <scope>NUCLEOTIDE SEQUENCE</scope>
    <source>
        <strain evidence="1">VB521301</strain>
    </source>
</reference>
<organism evidence="1 2">
    <name type="scientific">Tolypothrix bouteillei VB521301</name>
    <dbReference type="NCBI Taxonomy" id="1479485"/>
    <lineage>
        <taxon>Bacteria</taxon>
        <taxon>Bacillati</taxon>
        <taxon>Cyanobacteriota</taxon>
        <taxon>Cyanophyceae</taxon>
        <taxon>Nostocales</taxon>
        <taxon>Tolypothrichaceae</taxon>
        <taxon>Tolypothrix</taxon>
    </lineage>
</organism>
<reference evidence="1" key="1">
    <citation type="journal article" date="2015" name="Genome Announc.">
        <title>Draft Genome Sequence of Tolypothrix boutellei Strain VB521301.</title>
        <authorList>
            <person name="Chandrababunaidu M.M."/>
            <person name="Singh D."/>
            <person name="Sen D."/>
            <person name="Bhan S."/>
            <person name="Das S."/>
            <person name="Gupta A."/>
            <person name="Adhikary S.P."/>
            <person name="Tripathy S."/>
        </authorList>
    </citation>
    <scope>NUCLEOTIDE SEQUENCE</scope>
    <source>
        <strain evidence="1">VB521301</strain>
    </source>
</reference>
<sequence>MLGTSIATNPDPNVHYTIIAGDPSIRPEALQMDSEEKSSPLVKALCEEV</sequence>
<keyword evidence="2" id="KW-1185">Reference proteome</keyword>
<evidence type="ECO:0000313" key="2">
    <source>
        <dbReference type="Proteomes" id="UP000029738"/>
    </source>
</evidence>
<evidence type="ECO:0000313" key="1">
    <source>
        <dbReference type="EMBL" id="KAF3889204.1"/>
    </source>
</evidence>
<dbReference type="Proteomes" id="UP000029738">
    <property type="component" value="Unassembled WGS sequence"/>
</dbReference>
<accession>A0A8S9TC81</accession>
<dbReference type="AlphaFoldDB" id="A0A8S9TC81"/>
<protein>
    <submittedName>
        <fullName evidence="1">Uncharacterized protein</fullName>
    </submittedName>
</protein>
<proteinExistence type="predicted"/>
<dbReference type="EMBL" id="JHEG04000001">
    <property type="protein sequence ID" value="KAF3889204.1"/>
    <property type="molecule type" value="Genomic_DNA"/>
</dbReference>
<comment type="caution">
    <text evidence="1">The sequence shown here is derived from an EMBL/GenBank/DDBJ whole genome shotgun (WGS) entry which is preliminary data.</text>
</comment>
<dbReference type="RefSeq" id="WP_162002210.1">
    <property type="nucleotide sequence ID" value="NZ_JHEG04000001.1"/>
</dbReference>